<dbReference type="PANTHER" id="PTHR43690">
    <property type="entry name" value="NARDILYSIN"/>
    <property type="match status" value="1"/>
</dbReference>
<evidence type="ECO:0000259" key="2">
    <source>
        <dbReference type="Pfam" id="PF07727"/>
    </source>
</evidence>
<dbReference type="GO" id="GO:0046872">
    <property type="term" value="F:metal ion binding"/>
    <property type="evidence" value="ECO:0007669"/>
    <property type="project" value="UniProtKB-KW"/>
</dbReference>
<dbReference type="InterPro" id="IPR050626">
    <property type="entry name" value="Peptidase_M16"/>
</dbReference>
<organism evidence="5 6">
    <name type="scientific">Vitis vinifera</name>
    <name type="common">Grape</name>
    <dbReference type="NCBI Taxonomy" id="29760"/>
    <lineage>
        <taxon>Eukaryota</taxon>
        <taxon>Viridiplantae</taxon>
        <taxon>Streptophyta</taxon>
        <taxon>Embryophyta</taxon>
        <taxon>Tracheophyta</taxon>
        <taxon>Spermatophyta</taxon>
        <taxon>Magnoliopsida</taxon>
        <taxon>eudicotyledons</taxon>
        <taxon>Gunneridae</taxon>
        <taxon>Pentapetalae</taxon>
        <taxon>rosids</taxon>
        <taxon>Vitales</taxon>
        <taxon>Vitaceae</taxon>
        <taxon>Viteae</taxon>
        <taxon>Vitis</taxon>
    </lineage>
</organism>
<feature type="domain" description="Reverse transcriptase Ty1/copia-type" evidence="2">
    <location>
        <begin position="176"/>
        <end position="245"/>
    </location>
</feature>
<dbReference type="InterPro" id="IPR032632">
    <property type="entry name" value="Peptidase_M16_M"/>
</dbReference>
<evidence type="ECO:0000256" key="1">
    <source>
        <dbReference type="ARBA" id="ARBA00022723"/>
    </source>
</evidence>
<proteinExistence type="predicted"/>
<evidence type="ECO:0000259" key="4">
    <source>
        <dbReference type="Pfam" id="PF25597"/>
    </source>
</evidence>
<sequence>MVLKLWLKDWSTGKMIGIGRESQGLYHLTSDSSPAVCISTDAPLLIHSRLGHLSLSKFQKMDKLSAKGMKCLFLGYSRLQKGYRCYSLETHRYFIFVDVTFFKDSPFFSTTSESLPVSEVLPLPIVSPPNAVPPRPLQVYQRRSRVAAPLHFVEAPADSLPILSASPSLALLSPDDLPIAIQKVGYRWVYAVKVGLDGQVDRLMTCLVAKGYTQVYGSDYGDTFSLVAKIASVLLLLSMTAMYQRLGETQVFLGIEIAQSSSGVVLSQRKYALDILEETGMLDCKPIDTPMDPNVKLVPGQGEPLGDPGYRRLVGKLNYLTITRPDISFPVSVVSQFLQSPCDSHWDAVIRILRYIKSTPGQGVLYENRGHTQLLVTQMQIGPTHPQIDVPLQGTVFLLELYPPKDWLVGSSLPSKFSPDVIQKVLDELAPNNVRIFWESKNFEGHTDMVEPWYGTAFSIEKITVSMIQQWMLAAPTEHLHLPDPNDFIPTDLSLKNVQEKAKFPVLLRKSSYSTLWYKPDTMFSTPKAYVKIDFNCPFASSSPEADVLTDIFTRLLMDYLNEDAYYAEVAGLYYCLSNTDSGFQVAMAGYNHKLRILLETVVKKIANFKVKPDRFLVIKVMINTSYATGKVTTYVFSFF</sequence>
<dbReference type="InterPro" id="IPR057670">
    <property type="entry name" value="SH3_retrovirus"/>
</dbReference>
<dbReference type="SUPFAM" id="SSF63411">
    <property type="entry name" value="LuxS/MPP-like metallohydrolase"/>
    <property type="match status" value="2"/>
</dbReference>
<protein>
    <submittedName>
        <fullName evidence="5">Insulin-degrading enzyme-like 1, peroxisomal</fullName>
    </submittedName>
</protein>
<keyword evidence="1" id="KW-0479">Metal-binding</keyword>
<evidence type="ECO:0000313" key="6">
    <source>
        <dbReference type="Proteomes" id="UP000288805"/>
    </source>
</evidence>
<dbReference type="EMBL" id="QGNW01002588">
    <property type="protein sequence ID" value="RVW16554.1"/>
    <property type="molecule type" value="Genomic_DNA"/>
</dbReference>
<feature type="domain" description="Retroviral polymerase SH3-like" evidence="4">
    <location>
        <begin position="59"/>
        <end position="112"/>
    </location>
</feature>
<dbReference type="InterPro" id="IPR011249">
    <property type="entry name" value="Metalloenz_LuxS/M16"/>
</dbReference>
<feature type="domain" description="Peptidase M16 middle/third" evidence="3">
    <location>
        <begin position="399"/>
        <end position="628"/>
    </location>
</feature>
<dbReference type="Pfam" id="PF25597">
    <property type="entry name" value="SH3_retrovirus"/>
    <property type="match status" value="1"/>
</dbReference>
<dbReference type="InterPro" id="IPR013103">
    <property type="entry name" value="RVT_2"/>
</dbReference>
<evidence type="ECO:0000313" key="5">
    <source>
        <dbReference type="EMBL" id="RVW16554.1"/>
    </source>
</evidence>
<dbReference type="Gene3D" id="3.30.830.10">
    <property type="entry name" value="Metalloenzyme, LuxS/M16 peptidase-like"/>
    <property type="match status" value="2"/>
</dbReference>
<dbReference type="Proteomes" id="UP000288805">
    <property type="component" value="Unassembled WGS sequence"/>
</dbReference>
<gene>
    <name evidence="5" type="primary">PXM16_6</name>
    <name evidence="5" type="ORF">CK203_069362</name>
</gene>
<dbReference type="AlphaFoldDB" id="A0A438C003"/>
<dbReference type="Pfam" id="PF16187">
    <property type="entry name" value="Peptidase_M16_M"/>
    <property type="match status" value="1"/>
</dbReference>
<evidence type="ECO:0000259" key="3">
    <source>
        <dbReference type="Pfam" id="PF16187"/>
    </source>
</evidence>
<dbReference type="PANTHER" id="PTHR43690:SF18">
    <property type="entry name" value="INSULIN-DEGRADING ENZYME-RELATED"/>
    <property type="match status" value="1"/>
</dbReference>
<accession>A0A438C003</accession>
<dbReference type="Pfam" id="PF07727">
    <property type="entry name" value="RVT_2"/>
    <property type="match status" value="1"/>
</dbReference>
<comment type="caution">
    <text evidence="5">The sequence shown here is derived from an EMBL/GenBank/DDBJ whole genome shotgun (WGS) entry which is preliminary data.</text>
</comment>
<reference evidence="5 6" key="1">
    <citation type="journal article" date="2018" name="PLoS Genet.">
        <title>Population sequencing reveals clonal diversity and ancestral inbreeding in the grapevine cultivar Chardonnay.</title>
        <authorList>
            <person name="Roach M.J."/>
            <person name="Johnson D.L."/>
            <person name="Bohlmann J."/>
            <person name="van Vuuren H.J."/>
            <person name="Jones S.J."/>
            <person name="Pretorius I.S."/>
            <person name="Schmidt S.A."/>
            <person name="Borneman A.R."/>
        </authorList>
    </citation>
    <scope>NUCLEOTIDE SEQUENCE [LARGE SCALE GENOMIC DNA]</scope>
    <source>
        <strain evidence="6">cv. Chardonnay</strain>
        <tissue evidence="5">Leaf</tissue>
    </source>
</reference>
<name>A0A438C003_VITVI</name>